<name>A0A941GR91_9CHRO</name>
<reference evidence="1" key="1">
    <citation type="submission" date="2021-02" db="EMBL/GenBank/DDBJ databases">
        <title>Metagenome analyses of Stigonema ocellatum DSM 106950, Chlorogloea purpurea SAG 13.99 and Gomphosphaeria aponina DSM 107014.</title>
        <authorList>
            <person name="Marter P."/>
            <person name="Huang S."/>
        </authorList>
    </citation>
    <scope>NUCLEOTIDE SEQUENCE</scope>
    <source>
        <strain evidence="1">JP213</strain>
    </source>
</reference>
<dbReference type="InterPro" id="IPR013467">
    <property type="entry name" value="HNH78-like"/>
</dbReference>
<organism evidence="1 2">
    <name type="scientific">Gomphosphaeria aponina SAG 52.96 = DSM 107014</name>
    <dbReference type="NCBI Taxonomy" id="1521640"/>
    <lineage>
        <taxon>Bacteria</taxon>
        <taxon>Bacillati</taxon>
        <taxon>Cyanobacteriota</taxon>
        <taxon>Cyanophyceae</taxon>
        <taxon>Oscillatoriophycideae</taxon>
        <taxon>Chroococcales</taxon>
        <taxon>Gomphosphaeriaceae</taxon>
        <taxon>Gomphosphaeria</taxon>
    </lineage>
</organism>
<dbReference type="AlphaFoldDB" id="A0A941GR91"/>
<dbReference type="EMBL" id="JADQBC010000093">
    <property type="protein sequence ID" value="MBR8828894.1"/>
    <property type="molecule type" value="Genomic_DNA"/>
</dbReference>
<proteinExistence type="predicted"/>
<dbReference type="Gene3D" id="1.10.30.50">
    <property type="match status" value="1"/>
</dbReference>
<evidence type="ECO:0000313" key="2">
    <source>
        <dbReference type="Proteomes" id="UP000767446"/>
    </source>
</evidence>
<dbReference type="Proteomes" id="UP000767446">
    <property type="component" value="Unassembled WGS sequence"/>
</dbReference>
<protein>
    <submittedName>
        <fullName evidence="1">TIGR02646 family protein</fullName>
    </submittedName>
</protein>
<sequence length="211" mass="24423">MKYIKKEQPPQTFTHWKAQENEDWKPHWDNFRGKEKFAVHNTLLKEQGYICCYCGRRISSKTSHIEHLKPRTNYPNLALEYGNLLASCQGESEEPPPIPVHCGHKKKDWYDKQLMVSPLDNNCADFFRFTEAGEILPKNDPDKQAAITTIERLGLNIDKLKKMRKKAIEAILDVIEKEEIEALIKGFETPDLEGKYEEFSGALIYILGGNR</sequence>
<accession>A0A941GR91</accession>
<comment type="caution">
    <text evidence="1">The sequence shown here is derived from an EMBL/GenBank/DDBJ whole genome shotgun (WGS) entry which is preliminary data.</text>
</comment>
<gene>
    <name evidence="1" type="ORF">DSM107014_13500</name>
</gene>
<dbReference type="NCBIfam" id="TIGR02646">
    <property type="entry name" value="retron system putative HNH endonuclease"/>
    <property type="match status" value="1"/>
</dbReference>
<evidence type="ECO:0000313" key="1">
    <source>
        <dbReference type="EMBL" id="MBR8828894.1"/>
    </source>
</evidence>